<accession>A0ABN8SHL0</accession>
<feature type="transmembrane region" description="Helical" evidence="8">
    <location>
        <begin position="187"/>
        <end position="208"/>
    </location>
</feature>
<evidence type="ECO:0000256" key="7">
    <source>
        <dbReference type="ARBA" id="ARBA00023224"/>
    </source>
</evidence>
<dbReference type="Pfam" id="PF00001">
    <property type="entry name" value="7tm_1"/>
    <property type="match status" value="1"/>
</dbReference>
<dbReference type="InterPro" id="IPR000276">
    <property type="entry name" value="GPCR_Rhodpsn"/>
</dbReference>
<dbReference type="InterPro" id="IPR017452">
    <property type="entry name" value="GPCR_Rhodpsn_7TM"/>
</dbReference>
<keyword evidence="11" id="KW-1185">Reference proteome</keyword>
<dbReference type="CDD" id="cd00637">
    <property type="entry name" value="7tm_classA_rhodopsin-like"/>
    <property type="match status" value="1"/>
</dbReference>
<dbReference type="Proteomes" id="UP001159405">
    <property type="component" value="Unassembled WGS sequence"/>
</dbReference>
<dbReference type="PANTHER" id="PTHR45695:SF9">
    <property type="entry name" value="LEUCOKININ RECEPTOR"/>
    <property type="match status" value="1"/>
</dbReference>
<feature type="transmembrane region" description="Helical" evidence="8">
    <location>
        <begin position="25"/>
        <end position="46"/>
    </location>
</feature>
<keyword evidence="6" id="KW-0675">Receptor</keyword>
<sequence>MNNTSAVYSPDQTRCSSSVSETVTVVLSTVSLLALMGNSLVILTFIKSVSLKNSSNYYIVNMAASDLVCVLLNWPLYATEGMLKPGGSLITNSAFATICCKMGIYSRSVSYVVSILSLMLVAVDRFIVTAFPLKALNISQKPRIFFLLISWLLPAISLVPYLFYTKIVEIENQTFCRNLTSVYLLRIYYAVGFVLFYCAPLISILILYPRTMKHLRTSRVKVDNGGGRTALASKRLKQSRNIMSIFGSIVLTFFICWTPYYVYLFLKSFYPSIFLKDKCLFLVGLFYYLFPILSTVTNPFILMLFSTSYREAIKSL</sequence>
<dbReference type="Gene3D" id="1.20.1070.10">
    <property type="entry name" value="Rhodopsin 7-helix transmembrane proteins"/>
    <property type="match status" value="1"/>
</dbReference>
<keyword evidence="3 8" id="KW-1133">Transmembrane helix</keyword>
<evidence type="ECO:0000256" key="2">
    <source>
        <dbReference type="ARBA" id="ARBA00022692"/>
    </source>
</evidence>
<evidence type="ECO:0000256" key="3">
    <source>
        <dbReference type="ARBA" id="ARBA00022989"/>
    </source>
</evidence>
<comment type="subcellular location">
    <subcellularLocation>
        <location evidence="1">Membrane</location>
        <topology evidence="1">Multi-pass membrane protein</topology>
    </subcellularLocation>
</comment>
<evidence type="ECO:0000313" key="11">
    <source>
        <dbReference type="Proteomes" id="UP001159405"/>
    </source>
</evidence>
<keyword evidence="4" id="KW-0297">G-protein coupled receptor</keyword>
<feature type="transmembrane region" description="Helical" evidence="8">
    <location>
        <begin position="111"/>
        <end position="133"/>
    </location>
</feature>
<organism evidence="10 11">
    <name type="scientific">Porites lobata</name>
    <dbReference type="NCBI Taxonomy" id="104759"/>
    <lineage>
        <taxon>Eukaryota</taxon>
        <taxon>Metazoa</taxon>
        <taxon>Cnidaria</taxon>
        <taxon>Anthozoa</taxon>
        <taxon>Hexacorallia</taxon>
        <taxon>Scleractinia</taxon>
        <taxon>Fungiina</taxon>
        <taxon>Poritidae</taxon>
        <taxon>Porites</taxon>
    </lineage>
</organism>
<keyword evidence="5 8" id="KW-0472">Membrane</keyword>
<name>A0ABN8SHL0_9CNID</name>
<evidence type="ECO:0000256" key="1">
    <source>
        <dbReference type="ARBA" id="ARBA00004141"/>
    </source>
</evidence>
<reference evidence="10 11" key="1">
    <citation type="submission" date="2022-05" db="EMBL/GenBank/DDBJ databases">
        <authorList>
            <consortium name="Genoscope - CEA"/>
            <person name="William W."/>
        </authorList>
    </citation>
    <scope>NUCLEOTIDE SEQUENCE [LARGE SCALE GENOMIC DNA]</scope>
</reference>
<feature type="transmembrane region" description="Helical" evidence="8">
    <location>
        <begin position="145"/>
        <end position="164"/>
    </location>
</feature>
<evidence type="ECO:0000256" key="5">
    <source>
        <dbReference type="ARBA" id="ARBA00023136"/>
    </source>
</evidence>
<gene>
    <name evidence="10" type="ORF">PLOB_00047375</name>
</gene>
<keyword evidence="7" id="KW-0807">Transducer</keyword>
<dbReference type="PROSITE" id="PS50262">
    <property type="entry name" value="G_PROTEIN_RECEP_F1_2"/>
    <property type="match status" value="1"/>
</dbReference>
<dbReference type="PRINTS" id="PR00237">
    <property type="entry name" value="GPCRRHODOPSN"/>
</dbReference>
<keyword evidence="2 8" id="KW-0812">Transmembrane</keyword>
<evidence type="ECO:0000256" key="8">
    <source>
        <dbReference type="SAM" id="Phobius"/>
    </source>
</evidence>
<feature type="non-terminal residue" evidence="10">
    <location>
        <position position="316"/>
    </location>
</feature>
<evidence type="ECO:0000256" key="4">
    <source>
        <dbReference type="ARBA" id="ARBA00023040"/>
    </source>
</evidence>
<dbReference type="PANTHER" id="PTHR45695">
    <property type="entry name" value="LEUCOKININ RECEPTOR-RELATED"/>
    <property type="match status" value="1"/>
</dbReference>
<feature type="transmembrane region" description="Helical" evidence="8">
    <location>
        <begin position="58"/>
        <end position="77"/>
    </location>
</feature>
<feature type="transmembrane region" description="Helical" evidence="8">
    <location>
        <begin position="285"/>
        <end position="305"/>
    </location>
</feature>
<evidence type="ECO:0000256" key="6">
    <source>
        <dbReference type="ARBA" id="ARBA00023170"/>
    </source>
</evidence>
<dbReference type="SUPFAM" id="SSF81321">
    <property type="entry name" value="Family A G protein-coupled receptor-like"/>
    <property type="match status" value="1"/>
</dbReference>
<feature type="domain" description="G-protein coupled receptors family 1 profile" evidence="9">
    <location>
        <begin position="37"/>
        <end position="302"/>
    </location>
</feature>
<protein>
    <recommendedName>
        <fullName evidence="9">G-protein coupled receptors family 1 profile domain-containing protein</fullName>
    </recommendedName>
</protein>
<feature type="transmembrane region" description="Helical" evidence="8">
    <location>
        <begin position="242"/>
        <end position="265"/>
    </location>
</feature>
<evidence type="ECO:0000259" key="9">
    <source>
        <dbReference type="PROSITE" id="PS50262"/>
    </source>
</evidence>
<comment type="caution">
    <text evidence="10">The sequence shown here is derived from an EMBL/GenBank/DDBJ whole genome shotgun (WGS) entry which is preliminary data.</text>
</comment>
<evidence type="ECO:0000313" key="10">
    <source>
        <dbReference type="EMBL" id="CAH3190500.1"/>
    </source>
</evidence>
<proteinExistence type="predicted"/>
<dbReference type="EMBL" id="CALNXK010000870">
    <property type="protein sequence ID" value="CAH3190500.1"/>
    <property type="molecule type" value="Genomic_DNA"/>
</dbReference>